<dbReference type="Pfam" id="PF02585">
    <property type="entry name" value="PIG-L"/>
    <property type="match status" value="1"/>
</dbReference>
<evidence type="ECO:0000256" key="2">
    <source>
        <dbReference type="SAM" id="MobiDB-lite"/>
    </source>
</evidence>
<accession>A0ABV1NZK4</accession>
<comment type="caution">
    <text evidence="3">The sequence shown here is derived from an EMBL/GenBank/DDBJ whole genome shotgun (WGS) entry which is preliminary data.</text>
</comment>
<keyword evidence="3" id="KW-0378">Hydrolase</keyword>
<reference evidence="3 4" key="1">
    <citation type="submission" date="2024-02" db="EMBL/GenBank/DDBJ databases">
        <title>Full genome sequence of Nocardioides kribbensis.</title>
        <authorList>
            <person name="Poletto B.L."/>
            <person name="Silva G."/>
            <person name="Galante D."/>
            <person name="Campos K.R."/>
            <person name="Santos M.B.N."/>
            <person name="Sacchi C.T."/>
        </authorList>
    </citation>
    <scope>NUCLEOTIDE SEQUENCE [LARGE SCALE GENOMIC DNA]</scope>
    <source>
        <strain evidence="3 4">O4R</strain>
    </source>
</reference>
<dbReference type="Gene3D" id="3.40.50.10320">
    <property type="entry name" value="LmbE-like"/>
    <property type="match status" value="1"/>
</dbReference>
<evidence type="ECO:0000313" key="4">
    <source>
        <dbReference type="Proteomes" id="UP001482520"/>
    </source>
</evidence>
<dbReference type="InterPro" id="IPR024078">
    <property type="entry name" value="LmbE-like_dom_sf"/>
</dbReference>
<name>A0ABV1NZK4_9ACTN</name>
<dbReference type="InterPro" id="IPR003737">
    <property type="entry name" value="GlcNAc_PI_deacetylase-related"/>
</dbReference>
<dbReference type="EC" id="3.5.1.-" evidence="3"/>
<dbReference type="Proteomes" id="UP001482520">
    <property type="component" value="Unassembled WGS sequence"/>
</dbReference>
<keyword evidence="4" id="KW-1185">Reference proteome</keyword>
<dbReference type="GO" id="GO:0016787">
    <property type="term" value="F:hydrolase activity"/>
    <property type="evidence" value="ECO:0007669"/>
    <property type="project" value="UniProtKB-KW"/>
</dbReference>
<dbReference type="EMBL" id="JBEGDP010000012">
    <property type="protein sequence ID" value="MEQ7847945.1"/>
    <property type="molecule type" value="Genomic_DNA"/>
</dbReference>
<dbReference type="PANTHER" id="PTHR12993:SF29">
    <property type="entry name" value="BLR3841 PROTEIN"/>
    <property type="match status" value="1"/>
</dbReference>
<evidence type="ECO:0000256" key="1">
    <source>
        <dbReference type="ARBA" id="ARBA00022833"/>
    </source>
</evidence>
<protein>
    <submittedName>
        <fullName evidence="3">PIG-L family deacetylase</fullName>
        <ecNumber evidence="3">3.5.1.-</ecNumber>
    </submittedName>
</protein>
<keyword evidence="1" id="KW-0862">Zinc</keyword>
<dbReference type="SUPFAM" id="SSF102588">
    <property type="entry name" value="LmbE-like"/>
    <property type="match status" value="1"/>
</dbReference>
<dbReference type="RefSeq" id="WP_349804833.1">
    <property type="nucleotide sequence ID" value="NZ_JBEGDP010000012.1"/>
</dbReference>
<dbReference type="PANTHER" id="PTHR12993">
    <property type="entry name" value="N-ACETYLGLUCOSAMINYL-PHOSPHATIDYLINOSITOL DE-N-ACETYLASE-RELATED"/>
    <property type="match status" value="1"/>
</dbReference>
<organism evidence="3 4">
    <name type="scientific">Nocardioides kribbensis</name>
    <dbReference type="NCBI Taxonomy" id="305517"/>
    <lineage>
        <taxon>Bacteria</taxon>
        <taxon>Bacillati</taxon>
        <taxon>Actinomycetota</taxon>
        <taxon>Actinomycetes</taxon>
        <taxon>Propionibacteriales</taxon>
        <taxon>Nocardioidaceae</taxon>
        <taxon>Nocardioides</taxon>
    </lineage>
</organism>
<feature type="compositionally biased region" description="Basic and acidic residues" evidence="2">
    <location>
        <begin position="1"/>
        <end position="11"/>
    </location>
</feature>
<feature type="region of interest" description="Disordered" evidence="2">
    <location>
        <begin position="1"/>
        <end position="30"/>
    </location>
</feature>
<evidence type="ECO:0000313" key="3">
    <source>
        <dbReference type="EMBL" id="MEQ7847945.1"/>
    </source>
</evidence>
<proteinExistence type="predicted"/>
<gene>
    <name evidence="3" type="ORF">V6R90_11715</name>
</gene>
<sequence length="272" mass="28585">MTSDRDGERAHPSSAGDRAGDAPATSSVADWQAHPRYGAVPLLRLSHGERACTRLVVVSAHPDDESLGAAGLMATAHRQGVPVYVVLLTAGEASHRPSQLMTRHALATTRLAEMENALARLAPEAPLVFLGAADGEVAAQEQAVAASLAGLVGDGSSTLLAAPWRHDGHPDHEAAGRAAAVAAQRSGARLLEYPVSLWPTRGPEDAPWEQMVRLDLDPDLVATKARALQSHVSQLSTLPERVLAHFRGPVEHYVETPAEVPVEGQAEDAGPA</sequence>